<dbReference type="InterPro" id="IPR028978">
    <property type="entry name" value="Chorismate_lyase_/UTRA_dom_sf"/>
</dbReference>
<keyword evidence="6" id="KW-1185">Reference proteome</keyword>
<dbReference type="PANTHER" id="PTHR44846">
    <property type="entry name" value="MANNOSYL-D-GLYCERATE TRANSPORT/METABOLISM SYSTEM REPRESSOR MNGR-RELATED"/>
    <property type="match status" value="1"/>
</dbReference>
<dbReference type="InterPro" id="IPR011663">
    <property type="entry name" value="UTRA"/>
</dbReference>
<keyword evidence="1" id="KW-0805">Transcription regulation</keyword>
<dbReference type="InterPro" id="IPR036388">
    <property type="entry name" value="WH-like_DNA-bd_sf"/>
</dbReference>
<dbReference type="Pfam" id="PF07702">
    <property type="entry name" value="UTRA"/>
    <property type="match status" value="1"/>
</dbReference>
<dbReference type="SUPFAM" id="SSF64288">
    <property type="entry name" value="Chorismate lyase-like"/>
    <property type="match status" value="1"/>
</dbReference>
<dbReference type="Gene3D" id="3.40.1410.10">
    <property type="entry name" value="Chorismate lyase-like"/>
    <property type="match status" value="1"/>
</dbReference>
<dbReference type="Pfam" id="PF00392">
    <property type="entry name" value="GntR"/>
    <property type="match status" value="1"/>
</dbReference>
<reference evidence="5" key="1">
    <citation type="submission" date="2020-05" db="EMBL/GenBank/DDBJ databases">
        <title>Complete genome sequence of Pseudomonas sp. Sm006.</title>
        <authorList>
            <person name="Takeuchi K."/>
            <person name="Someya N."/>
        </authorList>
    </citation>
    <scope>NUCLEOTIDE SEQUENCE</scope>
    <source>
        <strain evidence="5">Sm006</strain>
    </source>
</reference>
<dbReference type="PRINTS" id="PR00035">
    <property type="entry name" value="HTHGNTR"/>
</dbReference>
<evidence type="ECO:0000256" key="2">
    <source>
        <dbReference type="ARBA" id="ARBA00023125"/>
    </source>
</evidence>
<dbReference type="Proteomes" id="UP001064896">
    <property type="component" value="Chromosome"/>
</dbReference>
<dbReference type="EMBL" id="AP023081">
    <property type="protein sequence ID" value="BCD89093.1"/>
    <property type="molecule type" value="Genomic_DNA"/>
</dbReference>
<dbReference type="SUPFAM" id="SSF46785">
    <property type="entry name" value="Winged helix' DNA-binding domain"/>
    <property type="match status" value="1"/>
</dbReference>
<keyword evidence="3" id="KW-0804">Transcription</keyword>
<evidence type="ECO:0000256" key="1">
    <source>
        <dbReference type="ARBA" id="ARBA00023015"/>
    </source>
</evidence>
<dbReference type="CDD" id="cd07377">
    <property type="entry name" value="WHTH_GntR"/>
    <property type="match status" value="1"/>
</dbReference>
<dbReference type="PROSITE" id="PS50949">
    <property type="entry name" value="HTH_GNTR"/>
    <property type="match status" value="1"/>
</dbReference>
<evidence type="ECO:0000256" key="3">
    <source>
        <dbReference type="ARBA" id="ARBA00023163"/>
    </source>
</evidence>
<evidence type="ECO:0000259" key="4">
    <source>
        <dbReference type="PROSITE" id="PS50949"/>
    </source>
</evidence>
<accession>A0ABN6BZD1</accession>
<dbReference type="SMART" id="SM00345">
    <property type="entry name" value="HTH_GNTR"/>
    <property type="match status" value="1"/>
</dbReference>
<dbReference type="InterPro" id="IPR050679">
    <property type="entry name" value="Bact_HTH_transcr_reg"/>
</dbReference>
<dbReference type="PANTHER" id="PTHR44846:SF10">
    <property type="entry name" value="TRANSCRIPTIONAL REGULATOR-RELATED"/>
    <property type="match status" value="1"/>
</dbReference>
<organism evidence="5 6">
    <name type="scientific">Pseudomonas solani</name>
    <dbReference type="NCBI Taxonomy" id="2731552"/>
    <lineage>
        <taxon>Bacteria</taxon>
        <taxon>Pseudomonadati</taxon>
        <taxon>Pseudomonadota</taxon>
        <taxon>Gammaproteobacteria</taxon>
        <taxon>Pseudomonadales</taxon>
        <taxon>Pseudomonadaceae</taxon>
        <taxon>Pseudomonas</taxon>
    </lineage>
</organism>
<gene>
    <name evidence="5" type="ORF">PSm6_55000</name>
</gene>
<name>A0ABN6BZD1_9PSED</name>
<dbReference type="InterPro" id="IPR000524">
    <property type="entry name" value="Tscrpt_reg_HTH_GntR"/>
</dbReference>
<evidence type="ECO:0000313" key="5">
    <source>
        <dbReference type="EMBL" id="BCD89093.1"/>
    </source>
</evidence>
<sequence>MNLNPARPSFVSESQPPGAWRASLPHYLRIRDQLVADLAAGLLPGDSKLPAERELAERFACTRVTLRQALQLLERDGLIYRQNRRGWYVSPPRIRYDPTGIIGFMEYVARQGREPRTECLHAERRPAGAWLAKRMGLEHPEEPVFVLQRRRWVDQRPVLLECNVVLVDWCPALLSADLDTSLTTLLRERFGRVQSRSELLMHAETMNEAQAGLLQVSPGSSSFYLERLNFGEQGQPVEFDQEFWRPDALAVVLETRYPGEPAQP</sequence>
<evidence type="ECO:0000313" key="6">
    <source>
        <dbReference type="Proteomes" id="UP001064896"/>
    </source>
</evidence>
<protein>
    <submittedName>
        <fullName evidence="5">Transcriptional regulator</fullName>
    </submittedName>
</protein>
<dbReference type="InterPro" id="IPR036390">
    <property type="entry name" value="WH_DNA-bd_sf"/>
</dbReference>
<proteinExistence type="predicted"/>
<dbReference type="SMART" id="SM00866">
    <property type="entry name" value="UTRA"/>
    <property type="match status" value="1"/>
</dbReference>
<feature type="domain" description="HTH gntR-type" evidence="4">
    <location>
        <begin position="24"/>
        <end position="92"/>
    </location>
</feature>
<dbReference type="Gene3D" id="1.10.10.10">
    <property type="entry name" value="Winged helix-like DNA-binding domain superfamily/Winged helix DNA-binding domain"/>
    <property type="match status" value="1"/>
</dbReference>
<keyword evidence="2" id="KW-0238">DNA-binding</keyword>